<organism evidence="1 2">
    <name type="scientific">Prochlorococcus marinus (strain MIT 9515)</name>
    <dbReference type="NCBI Taxonomy" id="167542"/>
    <lineage>
        <taxon>Bacteria</taxon>
        <taxon>Bacillati</taxon>
        <taxon>Cyanobacteriota</taxon>
        <taxon>Cyanophyceae</taxon>
        <taxon>Synechococcales</taxon>
        <taxon>Prochlorococcaceae</taxon>
        <taxon>Prochlorococcus</taxon>
    </lineage>
</organism>
<dbReference type="EMBL" id="CP000552">
    <property type="protein sequence ID" value="ABM72834.1"/>
    <property type="molecule type" value="Genomic_DNA"/>
</dbReference>
<dbReference type="Proteomes" id="UP000001589">
    <property type="component" value="Chromosome"/>
</dbReference>
<evidence type="ECO:0000313" key="2">
    <source>
        <dbReference type="Proteomes" id="UP000001589"/>
    </source>
</evidence>
<dbReference type="RefSeq" id="WP_011820929.1">
    <property type="nucleotide sequence ID" value="NC_008817.1"/>
</dbReference>
<proteinExistence type="predicted"/>
<protein>
    <submittedName>
        <fullName evidence="1">Uncharacterized protein</fullName>
    </submittedName>
</protein>
<dbReference type="STRING" id="167542.P9515_16271"/>
<dbReference type="OrthoDB" id="541454at2"/>
<evidence type="ECO:0000313" key="1">
    <source>
        <dbReference type="EMBL" id="ABM72834.1"/>
    </source>
</evidence>
<accession>A2BYH3</accession>
<name>A2BYH3_PROM5</name>
<dbReference type="KEGG" id="pmc:P9515_16271"/>
<gene>
    <name evidence="1" type="ordered locus">P9515_16271</name>
</gene>
<reference evidence="1 2" key="1">
    <citation type="journal article" date="2007" name="PLoS Genet.">
        <title>Patterns and implications of gene gain and loss in the evolution of Prochlorococcus.</title>
        <authorList>
            <person name="Kettler G.C."/>
            <person name="Martiny A.C."/>
            <person name="Huang K."/>
            <person name="Zucker J."/>
            <person name="Coleman M.L."/>
            <person name="Rodrigue S."/>
            <person name="Chen F."/>
            <person name="Lapidus A."/>
            <person name="Ferriera S."/>
            <person name="Johnson J."/>
            <person name="Steglich C."/>
            <person name="Church G.M."/>
            <person name="Richardson P."/>
            <person name="Chisholm S.W."/>
        </authorList>
    </citation>
    <scope>NUCLEOTIDE SEQUENCE [LARGE SCALE GENOMIC DNA]</scope>
    <source>
        <strain evidence="1 2">MIT 9515</strain>
    </source>
</reference>
<dbReference type="AlphaFoldDB" id="A2BYH3"/>
<dbReference type="GeneID" id="60201750"/>
<dbReference type="HOGENOM" id="CLU_2882345_0_0_3"/>
<sequence length="69" mass="8082">MKLIKVDFYLDWPPSIKVFNLRRFIIGNLMKKGRIIRWSIADIKASVESSHVKKIRIKAVLEKQINSSI</sequence>